<feature type="compositionally biased region" description="Polar residues" evidence="1">
    <location>
        <begin position="404"/>
        <end position="421"/>
    </location>
</feature>
<feature type="compositionally biased region" description="Low complexity" evidence="1">
    <location>
        <begin position="381"/>
        <end position="393"/>
    </location>
</feature>
<dbReference type="EMBL" id="JADCUA010000015">
    <property type="protein sequence ID" value="KAH9834576.1"/>
    <property type="molecule type" value="Genomic_DNA"/>
</dbReference>
<name>A0ABQ8KAP2_9APHY</name>
<feature type="compositionally biased region" description="Basic and acidic residues" evidence="1">
    <location>
        <begin position="262"/>
        <end position="275"/>
    </location>
</feature>
<feature type="compositionally biased region" description="Basic and acidic residues" evidence="1">
    <location>
        <begin position="90"/>
        <end position="102"/>
    </location>
</feature>
<evidence type="ECO:0000313" key="3">
    <source>
        <dbReference type="Proteomes" id="UP000814176"/>
    </source>
</evidence>
<evidence type="ECO:0008006" key="4">
    <source>
        <dbReference type="Google" id="ProtNLM"/>
    </source>
</evidence>
<feature type="compositionally biased region" description="Basic and acidic residues" evidence="1">
    <location>
        <begin position="282"/>
        <end position="311"/>
    </location>
</feature>
<feature type="compositionally biased region" description="Basic and acidic residues" evidence="1">
    <location>
        <begin position="832"/>
        <end position="842"/>
    </location>
</feature>
<feature type="compositionally biased region" description="Basic and acidic residues" evidence="1">
    <location>
        <begin position="871"/>
        <end position="883"/>
    </location>
</feature>
<feature type="compositionally biased region" description="Polar residues" evidence="1">
    <location>
        <begin position="616"/>
        <end position="627"/>
    </location>
</feature>
<feature type="compositionally biased region" description="Basic and acidic residues" evidence="1">
    <location>
        <begin position="112"/>
        <end position="124"/>
    </location>
</feature>
<feature type="compositionally biased region" description="Basic and acidic residues" evidence="1">
    <location>
        <begin position="983"/>
        <end position="999"/>
    </location>
</feature>
<accession>A0ABQ8KAP2</accession>
<evidence type="ECO:0000256" key="1">
    <source>
        <dbReference type="SAM" id="MobiDB-lite"/>
    </source>
</evidence>
<feature type="region of interest" description="Disordered" evidence="1">
    <location>
        <begin position="497"/>
        <end position="778"/>
    </location>
</feature>
<feature type="region of interest" description="Disordered" evidence="1">
    <location>
        <begin position="802"/>
        <end position="1009"/>
    </location>
</feature>
<feature type="compositionally biased region" description="Low complexity" evidence="1">
    <location>
        <begin position="912"/>
        <end position="922"/>
    </location>
</feature>
<dbReference type="RefSeq" id="XP_047777107.1">
    <property type="nucleotide sequence ID" value="XM_047927653.1"/>
</dbReference>
<gene>
    <name evidence="2" type="ORF">C8Q71DRAFT_859552</name>
</gene>
<feature type="compositionally biased region" description="Pro residues" evidence="1">
    <location>
        <begin position="634"/>
        <end position="647"/>
    </location>
</feature>
<reference evidence="2 3" key="1">
    <citation type="journal article" date="2021" name="Environ. Microbiol.">
        <title>Gene family expansions and transcriptome signatures uncover fungal adaptations to wood decay.</title>
        <authorList>
            <person name="Hage H."/>
            <person name="Miyauchi S."/>
            <person name="Viragh M."/>
            <person name="Drula E."/>
            <person name="Min B."/>
            <person name="Chaduli D."/>
            <person name="Navarro D."/>
            <person name="Favel A."/>
            <person name="Norest M."/>
            <person name="Lesage-Meessen L."/>
            <person name="Balint B."/>
            <person name="Merenyi Z."/>
            <person name="de Eugenio L."/>
            <person name="Morin E."/>
            <person name="Martinez A.T."/>
            <person name="Baldrian P."/>
            <person name="Stursova M."/>
            <person name="Martinez M.J."/>
            <person name="Novotny C."/>
            <person name="Magnuson J.K."/>
            <person name="Spatafora J.W."/>
            <person name="Maurice S."/>
            <person name="Pangilinan J."/>
            <person name="Andreopoulos W."/>
            <person name="LaButti K."/>
            <person name="Hundley H."/>
            <person name="Na H."/>
            <person name="Kuo A."/>
            <person name="Barry K."/>
            <person name="Lipzen A."/>
            <person name="Henrissat B."/>
            <person name="Riley R."/>
            <person name="Ahrendt S."/>
            <person name="Nagy L.G."/>
            <person name="Grigoriev I.V."/>
            <person name="Martin F."/>
            <person name="Rosso M.N."/>
        </authorList>
    </citation>
    <scope>NUCLEOTIDE SEQUENCE [LARGE SCALE GENOMIC DNA]</scope>
    <source>
        <strain evidence="2 3">CIRM-BRFM 1785</strain>
    </source>
</reference>
<comment type="caution">
    <text evidence="2">The sequence shown here is derived from an EMBL/GenBank/DDBJ whole genome shotgun (WGS) entry which is preliminary data.</text>
</comment>
<proteinExistence type="predicted"/>
<dbReference type="Proteomes" id="UP000814176">
    <property type="component" value="Unassembled WGS sequence"/>
</dbReference>
<feature type="compositionally biased region" description="Basic and acidic residues" evidence="1">
    <location>
        <begin position="736"/>
        <end position="752"/>
    </location>
</feature>
<evidence type="ECO:0000313" key="2">
    <source>
        <dbReference type="EMBL" id="KAH9834576.1"/>
    </source>
</evidence>
<organism evidence="2 3">
    <name type="scientific">Rhodofomes roseus</name>
    <dbReference type="NCBI Taxonomy" id="34475"/>
    <lineage>
        <taxon>Eukaryota</taxon>
        <taxon>Fungi</taxon>
        <taxon>Dikarya</taxon>
        <taxon>Basidiomycota</taxon>
        <taxon>Agaricomycotina</taxon>
        <taxon>Agaricomycetes</taxon>
        <taxon>Polyporales</taxon>
        <taxon>Rhodofomes</taxon>
    </lineage>
</organism>
<keyword evidence="3" id="KW-1185">Reference proteome</keyword>
<feature type="compositionally biased region" description="Basic and acidic residues" evidence="1">
    <location>
        <begin position="428"/>
        <end position="443"/>
    </location>
</feature>
<feature type="compositionally biased region" description="Polar residues" evidence="1">
    <location>
        <begin position="23"/>
        <end position="43"/>
    </location>
</feature>
<feature type="compositionally biased region" description="Low complexity" evidence="1">
    <location>
        <begin position="512"/>
        <end position="533"/>
    </location>
</feature>
<protein>
    <recommendedName>
        <fullName evidence="4">Serine/arginine repetitive matrix protein 1-like</fullName>
    </recommendedName>
</protein>
<feature type="compositionally biased region" description="Basic and acidic residues" evidence="1">
    <location>
        <begin position="139"/>
        <end position="153"/>
    </location>
</feature>
<feature type="compositionally biased region" description="Low complexity" evidence="1">
    <location>
        <begin position="1000"/>
        <end position="1009"/>
    </location>
</feature>
<feature type="region of interest" description="Disordered" evidence="1">
    <location>
        <begin position="22"/>
        <end position="443"/>
    </location>
</feature>
<sequence>MPSATWLTRSYWDALSPIRQLERASSSYSGRAHGANTSSSTTAPRGYQPPRSATPRDSPAPAEPPVPVRRHVGIVRSHERPSASNARPSALDRRADSHRDPRLPPLSPSVDHSSRRPGCEDAQRFRAPRSQPAPAHSASENHRVRSRREDGRPARSAMHNGTAQVHTQKDTPSRQTRAPRGASTNNHGDSQGELVGGSLARQTAEWGRGRASRDVPVSTPSHQPLGLHPAPHPRAHTLPLDSPPLSLPGRPATRQPAPACGRQDRYEGERYRALRSDGAAASEDHRAGERARREDDHRAGERARREDDRTARSATRNAPVHAHAQRDAPPTRAVSPHPYGQAPTRTHHTREAQDEEPPARALSPRSRGRAVVRAHHEREAQAAAAAWRAHQAQYSTERRPAAQTAPTNSAPGARKTASQDASMRAWTTHREGRGREVSREEWRVSTTLVSAPALHLPPSSPPPSPLPVPVHAAVLRAKLAPPSTLRVHRALAPSPVVLAPPERPRWPPSPARSPSRVRSAAPPVALAPLDAPSPRLPAHRARVSPADSSPTYGLAPASAPYARPLVLDAPSPEVPPTAGALSPRSHARVVVRAHHEREAQAAEAAWRAHQAKYPSGRTSIVQVTPTRLSGGPSPDSPPSPRSRPARPPSRDSCVPAECTRRPPSSPALPAHRVRAPPADVLPPADSLPPSRQGDTLAPAERIPRRPVSPSSSNAHLRSRRPVAVPSPSNSLAPLSRKHDGSPTHQADPEGVRYRAPPGYSAASGDGEPHARALSPRSQARAVIRAHLERETLAAVQAASARDSGYSTEHAPAMQAASTRSSGGPARASATGRDGRPTGEREGSTAMGMSVHRPSRLLSPPPPRAHPAHRPPSHDSCGHVERTRHPPPSPAPPAHRARTPPANAIQPGRSPRAGMPSPSSGVPAPVPRKRDGPPMCQNPHPNADGTLGRHAPPSVVSSEARASPDSARLATAFRPSLSTARKTSSSDDLRDGCRVVRDPRSPGSLPSSASSCRLVPVSTPCFRHLPDTLVPIPPSREEEPDLAGLDVELVRRVRQVRARSRLVTEDSPESAAIADEEAALRREIWQARARARLAPHLI</sequence>
<dbReference type="GeneID" id="72008385"/>